<dbReference type="AlphaFoldDB" id="A0A1H1ZRR1"/>
<dbReference type="OrthoDB" id="189006at2"/>
<dbReference type="InterPro" id="IPR000843">
    <property type="entry name" value="HTH_LacI"/>
</dbReference>
<organism evidence="5 6">
    <name type="scientific">Microlunatus soli</name>
    <dbReference type="NCBI Taxonomy" id="630515"/>
    <lineage>
        <taxon>Bacteria</taxon>
        <taxon>Bacillati</taxon>
        <taxon>Actinomycetota</taxon>
        <taxon>Actinomycetes</taxon>
        <taxon>Propionibacteriales</taxon>
        <taxon>Propionibacteriaceae</taxon>
        <taxon>Microlunatus</taxon>
    </lineage>
</organism>
<dbReference type="GO" id="GO:0000976">
    <property type="term" value="F:transcription cis-regulatory region binding"/>
    <property type="evidence" value="ECO:0007669"/>
    <property type="project" value="TreeGrafter"/>
</dbReference>
<dbReference type="Pfam" id="PF00356">
    <property type="entry name" value="LacI"/>
    <property type="match status" value="1"/>
</dbReference>
<dbReference type="Pfam" id="PF13377">
    <property type="entry name" value="Peripla_BP_3"/>
    <property type="match status" value="1"/>
</dbReference>
<dbReference type="GO" id="GO:0003700">
    <property type="term" value="F:DNA-binding transcription factor activity"/>
    <property type="evidence" value="ECO:0007669"/>
    <property type="project" value="TreeGrafter"/>
</dbReference>
<dbReference type="RefSeq" id="WP_091529468.1">
    <property type="nucleotide sequence ID" value="NZ_LT629772.1"/>
</dbReference>
<name>A0A1H1ZRR1_9ACTN</name>
<evidence type="ECO:0000256" key="3">
    <source>
        <dbReference type="ARBA" id="ARBA00023163"/>
    </source>
</evidence>
<keyword evidence="3" id="KW-0804">Transcription</keyword>
<dbReference type="PROSITE" id="PS50932">
    <property type="entry name" value="HTH_LACI_2"/>
    <property type="match status" value="1"/>
</dbReference>
<keyword evidence="2 5" id="KW-0238">DNA-binding</keyword>
<dbReference type="EMBL" id="LT629772">
    <property type="protein sequence ID" value="SDT36511.1"/>
    <property type="molecule type" value="Genomic_DNA"/>
</dbReference>
<evidence type="ECO:0000313" key="6">
    <source>
        <dbReference type="Proteomes" id="UP000199103"/>
    </source>
</evidence>
<dbReference type="SMART" id="SM00354">
    <property type="entry name" value="HTH_LACI"/>
    <property type="match status" value="1"/>
</dbReference>
<protein>
    <submittedName>
        <fullName evidence="5">DNA-binding transcriptional regulator, LacI/PurR family</fullName>
    </submittedName>
</protein>
<dbReference type="InterPro" id="IPR046335">
    <property type="entry name" value="LacI/GalR-like_sensor"/>
</dbReference>
<evidence type="ECO:0000256" key="2">
    <source>
        <dbReference type="ARBA" id="ARBA00023125"/>
    </source>
</evidence>
<dbReference type="SUPFAM" id="SSF53822">
    <property type="entry name" value="Periplasmic binding protein-like I"/>
    <property type="match status" value="1"/>
</dbReference>
<dbReference type="PROSITE" id="PS00356">
    <property type="entry name" value="HTH_LACI_1"/>
    <property type="match status" value="1"/>
</dbReference>
<gene>
    <name evidence="5" type="ORF">SAMN04489812_5413</name>
</gene>
<reference evidence="5 6" key="1">
    <citation type="submission" date="2016-10" db="EMBL/GenBank/DDBJ databases">
        <authorList>
            <person name="de Groot N.N."/>
        </authorList>
    </citation>
    <scope>NUCLEOTIDE SEQUENCE [LARGE SCALE GENOMIC DNA]</scope>
    <source>
        <strain evidence="5 6">DSM 21800</strain>
    </source>
</reference>
<dbReference type="Gene3D" id="3.40.50.2300">
    <property type="match status" value="2"/>
</dbReference>
<keyword evidence="1" id="KW-0805">Transcription regulation</keyword>
<evidence type="ECO:0000313" key="5">
    <source>
        <dbReference type="EMBL" id="SDT36511.1"/>
    </source>
</evidence>
<dbReference type="Gene3D" id="1.10.260.40">
    <property type="entry name" value="lambda repressor-like DNA-binding domains"/>
    <property type="match status" value="1"/>
</dbReference>
<feature type="domain" description="HTH lacI-type" evidence="4">
    <location>
        <begin position="6"/>
        <end position="60"/>
    </location>
</feature>
<sequence length="332" mass="35512">MTAPRPRLADVAERAGVSMKTVSNVINDYPHISAATRSRVETAIDALGYRPNLSARNLARGRAGMIALVVPQLDMPYFASLARHVIDAAHGAGSVVLIEQTGGDLQAERQLVAGEFARRVDGIILNPLAVGAEEIARRTDQTPLVLLGERTLDGVAPHVGIDNHAAAAIAAEHLIERGCTRLGMIGASPPLRQNVRYLGFRQAVRAAGLDLDQHLLRPTAGVRGIDGERAVEEMIDTGKPLPDGLFCATDWLALGAIRALHRHRIAVPQDVAVIGFDDIPYGEASTPSLSTIATDREQIARRAVALLNAPDKAAAEEVTIDFELIVRESTAR</sequence>
<dbReference type="Proteomes" id="UP000199103">
    <property type="component" value="Chromosome I"/>
</dbReference>
<dbReference type="SUPFAM" id="SSF47413">
    <property type="entry name" value="lambda repressor-like DNA-binding domains"/>
    <property type="match status" value="1"/>
</dbReference>
<dbReference type="InterPro" id="IPR028082">
    <property type="entry name" value="Peripla_BP_I"/>
</dbReference>
<dbReference type="PANTHER" id="PTHR30146:SF153">
    <property type="entry name" value="LACTOSE OPERON REPRESSOR"/>
    <property type="match status" value="1"/>
</dbReference>
<dbReference type="InterPro" id="IPR010982">
    <property type="entry name" value="Lambda_DNA-bd_dom_sf"/>
</dbReference>
<evidence type="ECO:0000259" key="4">
    <source>
        <dbReference type="PROSITE" id="PS50932"/>
    </source>
</evidence>
<evidence type="ECO:0000256" key="1">
    <source>
        <dbReference type="ARBA" id="ARBA00023015"/>
    </source>
</evidence>
<proteinExistence type="predicted"/>
<dbReference type="CDD" id="cd06267">
    <property type="entry name" value="PBP1_LacI_sugar_binding-like"/>
    <property type="match status" value="1"/>
</dbReference>
<accession>A0A1H1ZRR1</accession>
<dbReference type="PANTHER" id="PTHR30146">
    <property type="entry name" value="LACI-RELATED TRANSCRIPTIONAL REPRESSOR"/>
    <property type="match status" value="1"/>
</dbReference>
<dbReference type="CDD" id="cd01392">
    <property type="entry name" value="HTH_LacI"/>
    <property type="match status" value="1"/>
</dbReference>
<dbReference type="STRING" id="630515.SAMN04489812_5413"/>
<keyword evidence="6" id="KW-1185">Reference proteome</keyword>